<dbReference type="OrthoDB" id="9777306at2"/>
<feature type="domain" description="Sulfatase N-terminal" evidence="4">
    <location>
        <begin position="22"/>
        <end position="300"/>
    </location>
</feature>
<dbReference type="GO" id="GO:0008484">
    <property type="term" value="F:sulfuric ester hydrolase activity"/>
    <property type="evidence" value="ECO:0007669"/>
    <property type="project" value="TreeGrafter"/>
</dbReference>
<dbReference type="GO" id="GO:0046872">
    <property type="term" value="F:metal ion binding"/>
    <property type="evidence" value="ECO:0007669"/>
    <property type="project" value="UniProtKB-KW"/>
</dbReference>
<keyword evidence="2" id="KW-0479">Metal-binding</keyword>
<evidence type="ECO:0000256" key="2">
    <source>
        <dbReference type="ARBA" id="ARBA00022723"/>
    </source>
</evidence>
<dbReference type="EMBL" id="SOEZ01000006">
    <property type="protein sequence ID" value="TFB56725.1"/>
    <property type="molecule type" value="Genomic_DNA"/>
</dbReference>
<dbReference type="Proteomes" id="UP000297866">
    <property type="component" value="Unassembled WGS sequence"/>
</dbReference>
<keyword evidence="6" id="KW-1185">Reference proteome</keyword>
<evidence type="ECO:0000259" key="4">
    <source>
        <dbReference type="Pfam" id="PF00884"/>
    </source>
</evidence>
<dbReference type="InterPro" id="IPR017850">
    <property type="entry name" value="Alkaline_phosphatase_core_sf"/>
</dbReference>
<organism evidence="5 6">
    <name type="scientific">Cryobacterium tagatosivorans</name>
    <dbReference type="NCBI Taxonomy" id="1259199"/>
    <lineage>
        <taxon>Bacteria</taxon>
        <taxon>Bacillati</taxon>
        <taxon>Actinomycetota</taxon>
        <taxon>Actinomycetes</taxon>
        <taxon>Micrococcales</taxon>
        <taxon>Microbacteriaceae</taxon>
        <taxon>Cryobacterium</taxon>
    </lineage>
</organism>
<keyword evidence="3" id="KW-0378">Hydrolase</keyword>
<proteinExistence type="inferred from homology"/>
<comment type="similarity">
    <text evidence="1">Belongs to the sulfatase family.</text>
</comment>
<dbReference type="Pfam" id="PF00884">
    <property type="entry name" value="Sulfatase"/>
    <property type="match status" value="1"/>
</dbReference>
<dbReference type="GO" id="GO:0005737">
    <property type="term" value="C:cytoplasm"/>
    <property type="evidence" value="ECO:0007669"/>
    <property type="project" value="TreeGrafter"/>
</dbReference>
<sequence length="463" mass="50527">MQNGTDRTIMKRNHHVNQPLHPDIVLIHCHDLGRWLNIYGMPNVPSPNIARFAEHSVVFENAHAAAPLCSPARGALFTGMSPYANGIQGLSHNAWRYRENVLTAPERLRPLGYHSALIGLQHENVDPTVLGFDECPGQGFLPRVNQVVDATEDWLSQLAPVGTRDPLFLTIGTWEVHRPWPHEDYSPADPAQVDVPDFLPDNAGTRSDIADFYGAISQFDDGFGRLIAALDVALDSANTMVILTTDHGAAFPGGKSTLRDSGTGVTLVIRPPASWEVAPHRVSNVVSHMDVVPTLIDLAGGGAPAELEGVSLLPMLTGEAEGDPGRLVYSAKDYHDTYDPKRAVRSKSFAYIRNYEPGPKLQLAIDLEKSKTRQSMGDAHMEPRPNEELYDRGIDPAEQYNRAGDPEYAHIKAEYAAALHEWLTSIGDPIDKAPTPPAPARSRVVDSLPAVGRSAAPRATADW</sequence>
<reference evidence="5 6" key="1">
    <citation type="submission" date="2019-03" db="EMBL/GenBank/DDBJ databases">
        <title>Genomics of glacier-inhabiting Cryobacterium strains.</title>
        <authorList>
            <person name="Liu Q."/>
            <person name="Xin Y.-H."/>
        </authorList>
    </citation>
    <scope>NUCLEOTIDE SEQUENCE [LARGE SCALE GENOMIC DNA]</scope>
    <source>
        <strain evidence="5 6">Sr47</strain>
    </source>
</reference>
<dbReference type="PANTHER" id="PTHR45953">
    <property type="entry name" value="IDURONATE 2-SULFATASE"/>
    <property type="match status" value="1"/>
</dbReference>
<protein>
    <submittedName>
        <fullName evidence="5">Sulfatase</fullName>
    </submittedName>
</protein>
<evidence type="ECO:0000313" key="5">
    <source>
        <dbReference type="EMBL" id="TFB56725.1"/>
    </source>
</evidence>
<dbReference type="PROSITE" id="PS00523">
    <property type="entry name" value="SULFATASE_1"/>
    <property type="match status" value="1"/>
</dbReference>
<name>A0A4R8UJ51_9MICO</name>
<dbReference type="InterPro" id="IPR000917">
    <property type="entry name" value="Sulfatase_N"/>
</dbReference>
<evidence type="ECO:0000256" key="1">
    <source>
        <dbReference type="ARBA" id="ARBA00008779"/>
    </source>
</evidence>
<evidence type="ECO:0000256" key="3">
    <source>
        <dbReference type="ARBA" id="ARBA00022801"/>
    </source>
</evidence>
<dbReference type="AlphaFoldDB" id="A0A4R8UJ51"/>
<dbReference type="CDD" id="cd16027">
    <property type="entry name" value="SGSH"/>
    <property type="match status" value="1"/>
</dbReference>
<gene>
    <name evidence="5" type="ORF">E3O23_00455</name>
</gene>
<dbReference type="SUPFAM" id="SSF53649">
    <property type="entry name" value="Alkaline phosphatase-like"/>
    <property type="match status" value="1"/>
</dbReference>
<evidence type="ECO:0000313" key="6">
    <source>
        <dbReference type="Proteomes" id="UP000297866"/>
    </source>
</evidence>
<accession>A0A4R8UJ51</accession>
<dbReference type="InterPro" id="IPR024607">
    <property type="entry name" value="Sulfatase_CS"/>
</dbReference>
<dbReference type="PANTHER" id="PTHR45953:SF1">
    <property type="entry name" value="IDURONATE 2-SULFATASE"/>
    <property type="match status" value="1"/>
</dbReference>
<comment type="caution">
    <text evidence="5">The sequence shown here is derived from an EMBL/GenBank/DDBJ whole genome shotgun (WGS) entry which is preliminary data.</text>
</comment>
<dbReference type="Gene3D" id="3.40.720.10">
    <property type="entry name" value="Alkaline Phosphatase, subunit A"/>
    <property type="match status" value="1"/>
</dbReference>